<dbReference type="STRING" id="156994.SAMN04488028_101949"/>
<protein>
    <submittedName>
        <fullName evidence="2">Uncharacterized protein</fullName>
    </submittedName>
</protein>
<reference evidence="3" key="1">
    <citation type="submission" date="2016-11" db="EMBL/GenBank/DDBJ databases">
        <authorList>
            <person name="Varghese N."/>
            <person name="Submissions S."/>
        </authorList>
    </citation>
    <scope>NUCLEOTIDE SEQUENCE [LARGE SCALE GENOMIC DNA]</scope>
    <source>
        <strain evidence="3">DSM 26134</strain>
    </source>
</reference>
<dbReference type="AlphaFoldDB" id="A0A1M6LFY4"/>
<dbReference type="RefSeq" id="WP_073119807.1">
    <property type="nucleotide sequence ID" value="NZ_FRAA01000001.1"/>
</dbReference>
<dbReference type="EMBL" id="FRAA01000001">
    <property type="protein sequence ID" value="SHJ70151.1"/>
    <property type="molecule type" value="Genomic_DNA"/>
</dbReference>
<feature type="chain" id="PRO_5012838982" evidence="1">
    <location>
        <begin position="23"/>
        <end position="114"/>
    </location>
</feature>
<sequence length="114" mass="13271">MKPLPTCIATVLLLSLCHFSWAQDTSEIDMDEYFSELNLTTDQKTTFDEITAEYYSGLQEVQTNETSKVKMYKGYKAHKKTRDSKMKKLLSPDQFDLYATKQKALEKQAREENK</sequence>
<keyword evidence="3" id="KW-1185">Reference proteome</keyword>
<feature type="signal peptide" evidence="1">
    <location>
        <begin position="1"/>
        <end position="22"/>
    </location>
</feature>
<proteinExistence type="predicted"/>
<dbReference type="Proteomes" id="UP000184474">
    <property type="component" value="Unassembled WGS sequence"/>
</dbReference>
<evidence type="ECO:0000313" key="2">
    <source>
        <dbReference type="EMBL" id="SHJ70151.1"/>
    </source>
</evidence>
<gene>
    <name evidence="2" type="ORF">SAMN04488028_101949</name>
</gene>
<evidence type="ECO:0000256" key="1">
    <source>
        <dbReference type="SAM" id="SignalP"/>
    </source>
</evidence>
<evidence type="ECO:0000313" key="3">
    <source>
        <dbReference type="Proteomes" id="UP000184474"/>
    </source>
</evidence>
<dbReference type="Gene3D" id="1.20.120.1490">
    <property type="match status" value="1"/>
</dbReference>
<name>A0A1M6LFY4_REIAG</name>
<keyword evidence="1" id="KW-0732">Signal</keyword>
<accession>A0A1M6LFY4</accession>
<organism evidence="2 3">
    <name type="scientific">Reichenbachiella agariperforans</name>
    <dbReference type="NCBI Taxonomy" id="156994"/>
    <lineage>
        <taxon>Bacteria</taxon>
        <taxon>Pseudomonadati</taxon>
        <taxon>Bacteroidota</taxon>
        <taxon>Cytophagia</taxon>
        <taxon>Cytophagales</taxon>
        <taxon>Reichenbachiellaceae</taxon>
        <taxon>Reichenbachiella</taxon>
    </lineage>
</organism>